<dbReference type="EMBL" id="MU251242">
    <property type="protein sequence ID" value="KAG9258846.1"/>
    <property type="molecule type" value="Genomic_DNA"/>
</dbReference>
<proteinExistence type="predicted"/>
<evidence type="ECO:0000313" key="3">
    <source>
        <dbReference type="Proteomes" id="UP000887229"/>
    </source>
</evidence>
<accession>A0A9P7ZW12</accession>
<comment type="caution">
    <text evidence="2">The sequence shown here is derived from an EMBL/GenBank/DDBJ whole genome shotgun (WGS) entry which is preliminary data.</text>
</comment>
<dbReference type="AlphaFoldDB" id="A0A9P7ZW12"/>
<sequence length="183" mass="20404">MGHSVSRSLLRRGLLHTYWGLFLASTLGQIADTFPDAGSDGTGRLLLRPDSCATSSPRCCRCRASYKDPRKSAMHGRRIMEFMNWLKVSWSDMTLFMECYSEDMAFERDSTWTGCWDRGYSQSCAIGTPLSGPPPSHRPLAQPVQSFVQSEWRVCVAPTLQSPDFQSSATAHVSLSPRTCCPQ</sequence>
<feature type="chain" id="PRO_5040192476" evidence="1">
    <location>
        <begin position="29"/>
        <end position="183"/>
    </location>
</feature>
<evidence type="ECO:0000256" key="1">
    <source>
        <dbReference type="SAM" id="SignalP"/>
    </source>
</evidence>
<reference evidence="2" key="1">
    <citation type="journal article" date="2021" name="IMA Fungus">
        <title>Genomic characterization of three marine fungi, including Emericellopsis atlantica sp. nov. with signatures of a generalist lifestyle and marine biomass degradation.</title>
        <authorList>
            <person name="Hagestad O.C."/>
            <person name="Hou L."/>
            <person name="Andersen J.H."/>
            <person name="Hansen E.H."/>
            <person name="Altermark B."/>
            <person name="Li C."/>
            <person name="Kuhnert E."/>
            <person name="Cox R.J."/>
            <person name="Crous P.W."/>
            <person name="Spatafora J.W."/>
            <person name="Lail K."/>
            <person name="Amirebrahimi M."/>
            <person name="Lipzen A."/>
            <person name="Pangilinan J."/>
            <person name="Andreopoulos W."/>
            <person name="Hayes R.D."/>
            <person name="Ng V."/>
            <person name="Grigoriev I.V."/>
            <person name="Jackson S.A."/>
            <person name="Sutton T.D.S."/>
            <person name="Dobson A.D.W."/>
            <person name="Rama T."/>
        </authorList>
    </citation>
    <scope>NUCLEOTIDE SEQUENCE</scope>
    <source>
        <strain evidence="2">TS7</strain>
    </source>
</reference>
<keyword evidence="1" id="KW-0732">Signal</keyword>
<keyword evidence="3" id="KW-1185">Reference proteome</keyword>
<gene>
    <name evidence="2" type="ORF">F5Z01DRAFT_5315</name>
</gene>
<feature type="signal peptide" evidence="1">
    <location>
        <begin position="1"/>
        <end position="28"/>
    </location>
</feature>
<organism evidence="2 3">
    <name type="scientific">Emericellopsis atlantica</name>
    <dbReference type="NCBI Taxonomy" id="2614577"/>
    <lineage>
        <taxon>Eukaryota</taxon>
        <taxon>Fungi</taxon>
        <taxon>Dikarya</taxon>
        <taxon>Ascomycota</taxon>
        <taxon>Pezizomycotina</taxon>
        <taxon>Sordariomycetes</taxon>
        <taxon>Hypocreomycetidae</taxon>
        <taxon>Hypocreales</taxon>
        <taxon>Bionectriaceae</taxon>
        <taxon>Emericellopsis</taxon>
    </lineage>
</organism>
<evidence type="ECO:0000313" key="2">
    <source>
        <dbReference type="EMBL" id="KAG9258846.1"/>
    </source>
</evidence>
<dbReference type="GeneID" id="70291363"/>
<protein>
    <submittedName>
        <fullName evidence="2">Uncharacterized protein</fullName>
    </submittedName>
</protein>
<dbReference type="Proteomes" id="UP000887229">
    <property type="component" value="Unassembled WGS sequence"/>
</dbReference>
<name>A0A9P7ZW12_9HYPO</name>
<dbReference type="RefSeq" id="XP_046122770.1">
    <property type="nucleotide sequence ID" value="XM_046260460.1"/>
</dbReference>